<proteinExistence type="predicted"/>
<reference evidence="2 5" key="2">
    <citation type="journal article" date="2018" name="Int. J. Syst. Evol. Microbiol.">
        <title>Pseudooceanicola lipolyticus sp. nov., a marine alphaproteobacterium, reclassification of Oceanicola flagellatus as Pseudooceanicola flagellatus comb. nov. and emended description of the genus Pseudooceanicola.</title>
        <authorList>
            <person name="Huang M.-M."/>
            <person name="Guo L.-L."/>
            <person name="Wu Y.-H."/>
            <person name="Lai Q.-L."/>
            <person name="Shao Z.-Z."/>
            <person name="Wang C.-S."/>
            <person name="Wu M."/>
            <person name="Xu X.-W."/>
        </authorList>
    </citation>
    <scope>NUCLEOTIDE SEQUENCE [LARGE SCALE GENOMIC DNA]</scope>
    <source>
        <strain evidence="2 5">Ar-45</strain>
    </source>
</reference>
<organism evidence="3 4">
    <name type="scientific">Pseudooceanicola antarcticus</name>
    <dbReference type="NCBI Taxonomy" id="1247613"/>
    <lineage>
        <taxon>Bacteria</taxon>
        <taxon>Pseudomonadati</taxon>
        <taxon>Pseudomonadota</taxon>
        <taxon>Alphaproteobacteria</taxon>
        <taxon>Rhodobacterales</taxon>
        <taxon>Paracoccaceae</taxon>
        <taxon>Pseudooceanicola</taxon>
    </lineage>
</organism>
<protein>
    <submittedName>
        <fullName evidence="2">DUF192 domain-containing protein</fullName>
    </submittedName>
</protein>
<dbReference type="Pfam" id="PF02643">
    <property type="entry name" value="DUF192"/>
    <property type="match status" value="1"/>
</dbReference>
<dbReference type="AlphaFoldDB" id="A0A285J909"/>
<dbReference type="Gene3D" id="2.60.120.1140">
    <property type="entry name" value="Protein of unknown function DUF192"/>
    <property type="match status" value="1"/>
</dbReference>
<sequence>MARLACLVLCLSVLMPQLGQAGACRDDRVEVITDAGLQAFRVEIADDAAERARGLMYRESMPLSQGMLFVYDRPQQLAFWMRNTLIPLDILFFDETGTLVRAQEMARPLDETPLPGGVSQFVLEINGGLAARMGISEGAKLRHPAVDPALAAAPCDQG</sequence>
<evidence type="ECO:0000313" key="4">
    <source>
        <dbReference type="Proteomes" id="UP000231655"/>
    </source>
</evidence>
<name>A0A285J909_9RHOB</name>
<dbReference type="EMBL" id="OBEA01000006">
    <property type="protein sequence ID" value="SNY55601.1"/>
    <property type="molecule type" value="Genomic_DNA"/>
</dbReference>
<evidence type="ECO:0000313" key="2">
    <source>
        <dbReference type="EMBL" id="PJE26870.1"/>
    </source>
</evidence>
<reference evidence="3 4" key="1">
    <citation type="submission" date="2017-09" db="EMBL/GenBank/DDBJ databases">
        <authorList>
            <person name="Ehlers B."/>
            <person name="Leendertz F.H."/>
        </authorList>
    </citation>
    <scope>NUCLEOTIDE SEQUENCE [LARGE SCALE GENOMIC DNA]</scope>
    <source>
        <strain evidence="3 4">CGMCC 1.12662</strain>
    </source>
</reference>
<evidence type="ECO:0000256" key="1">
    <source>
        <dbReference type="SAM" id="SignalP"/>
    </source>
</evidence>
<evidence type="ECO:0000313" key="3">
    <source>
        <dbReference type="EMBL" id="SNY55601.1"/>
    </source>
</evidence>
<dbReference type="OrthoDB" id="9808290at2"/>
<keyword evidence="1" id="KW-0732">Signal</keyword>
<keyword evidence="5" id="KW-1185">Reference proteome</keyword>
<dbReference type="RefSeq" id="WP_097146758.1">
    <property type="nucleotide sequence ID" value="NZ_OBEA01000006.1"/>
</dbReference>
<dbReference type="PANTHER" id="PTHR37953:SF1">
    <property type="entry name" value="UPF0127 PROTEIN MJ1496"/>
    <property type="match status" value="1"/>
</dbReference>
<dbReference type="Proteomes" id="UP000231702">
    <property type="component" value="Unassembled WGS sequence"/>
</dbReference>
<evidence type="ECO:0000313" key="5">
    <source>
        <dbReference type="Proteomes" id="UP000231702"/>
    </source>
</evidence>
<feature type="signal peptide" evidence="1">
    <location>
        <begin position="1"/>
        <end position="21"/>
    </location>
</feature>
<gene>
    <name evidence="2" type="ORF">CVM39_16185</name>
    <name evidence="3" type="ORF">SAMN06297129_3049</name>
</gene>
<dbReference type="Proteomes" id="UP000231655">
    <property type="component" value="Unassembled WGS sequence"/>
</dbReference>
<dbReference type="EMBL" id="PGTD01000018">
    <property type="protein sequence ID" value="PJE26870.1"/>
    <property type="molecule type" value="Genomic_DNA"/>
</dbReference>
<dbReference type="InterPro" id="IPR003795">
    <property type="entry name" value="DUF192"/>
</dbReference>
<dbReference type="InterPro" id="IPR038695">
    <property type="entry name" value="Saro_0823-like_sf"/>
</dbReference>
<dbReference type="PANTHER" id="PTHR37953">
    <property type="entry name" value="UPF0127 PROTEIN MJ1496"/>
    <property type="match status" value="1"/>
</dbReference>
<feature type="chain" id="PRO_5012899544" evidence="1">
    <location>
        <begin position="22"/>
        <end position="158"/>
    </location>
</feature>
<accession>A0A285J909</accession>